<dbReference type="Gene3D" id="1.25.40.1030">
    <property type="match status" value="1"/>
</dbReference>
<dbReference type="InParanoid" id="B0WNH6"/>
<dbReference type="VEuPathDB" id="VectorBase:CPIJ008692"/>
<dbReference type="KEGG" id="cqu:CpipJ_CPIJ008692"/>
<dbReference type="GO" id="GO:0090110">
    <property type="term" value="P:COPII-coated vesicle cargo loading"/>
    <property type="evidence" value="ECO:0007669"/>
    <property type="project" value="TreeGrafter"/>
</dbReference>
<dbReference type="GO" id="GO:0005198">
    <property type="term" value="F:structural molecule activity"/>
    <property type="evidence" value="ECO:0007669"/>
    <property type="project" value="TreeGrafter"/>
</dbReference>
<dbReference type="eggNOG" id="KOG0307">
    <property type="taxonomic scope" value="Eukaryota"/>
</dbReference>
<reference evidence="4" key="1">
    <citation type="submission" date="2007-03" db="EMBL/GenBank/DDBJ databases">
        <title>Annotation of Culex pipiens quinquefasciatus.</title>
        <authorList>
            <consortium name="The Broad Institute Genome Sequencing Platform"/>
            <person name="Atkinson P.W."/>
            <person name="Hemingway J."/>
            <person name="Christensen B.M."/>
            <person name="Higgs S."/>
            <person name="Kodira C."/>
            <person name="Hannick L."/>
            <person name="Megy K."/>
            <person name="O'Leary S."/>
            <person name="Pearson M."/>
            <person name="Haas B.J."/>
            <person name="Mauceli E."/>
            <person name="Wortman J.R."/>
            <person name="Lee N.H."/>
            <person name="Guigo R."/>
            <person name="Stanke M."/>
            <person name="Alvarado L."/>
            <person name="Amedeo P."/>
            <person name="Antoine C.H."/>
            <person name="Arensburger P."/>
            <person name="Bidwell S.L."/>
            <person name="Crawford M."/>
            <person name="Camaro F."/>
            <person name="Devon K."/>
            <person name="Engels R."/>
            <person name="Hammond M."/>
            <person name="Howarth C."/>
            <person name="Koehrsen M."/>
            <person name="Lawson D."/>
            <person name="Montgomery P."/>
            <person name="Nene V."/>
            <person name="Nusbaum C."/>
            <person name="Puiu D."/>
            <person name="Romero-Severson J."/>
            <person name="Severson D.W."/>
            <person name="Shumway M."/>
            <person name="Sisk P."/>
            <person name="Stolte C."/>
            <person name="Zeng Q."/>
            <person name="Eisenstadt E."/>
            <person name="Fraser-Liggett C."/>
            <person name="Strausberg R."/>
            <person name="Galagan J."/>
            <person name="Birren B."/>
            <person name="Collins F.H."/>
        </authorList>
    </citation>
    <scope>NUCLEOTIDE SEQUENCE [LARGE SCALE GENOMIC DNA]</scope>
    <source>
        <strain evidence="4">JHB</strain>
    </source>
</reference>
<protein>
    <submittedName>
        <fullName evidence="4">Vesicle associated protein</fullName>
    </submittedName>
</protein>
<name>B0WNH6_CULQU</name>
<dbReference type="PANTHER" id="PTHR13923">
    <property type="entry name" value="SEC31-RELATED PROTEIN"/>
    <property type="match status" value="1"/>
</dbReference>
<dbReference type="OrthoDB" id="542917at2759"/>
<evidence type="ECO:0000313" key="6">
    <source>
        <dbReference type="Proteomes" id="UP000002320"/>
    </source>
</evidence>
<evidence type="ECO:0000313" key="5">
    <source>
        <dbReference type="EnsemblMetazoa" id="CPIJ008692-PA"/>
    </source>
</evidence>
<dbReference type="InterPro" id="IPR040251">
    <property type="entry name" value="SEC31-like"/>
</dbReference>
<dbReference type="GO" id="GO:0007029">
    <property type="term" value="P:endoplasmic reticulum organization"/>
    <property type="evidence" value="ECO:0007669"/>
    <property type="project" value="TreeGrafter"/>
</dbReference>
<evidence type="ECO:0000256" key="1">
    <source>
        <dbReference type="ARBA" id="ARBA00022448"/>
    </source>
</evidence>
<keyword evidence="1" id="KW-0813">Transport</keyword>
<dbReference type="PANTHER" id="PTHR13923:SF11">
    <property type="entry name" value="SECRETORY 31, ISOFORM D"/>
    <property type="match status" value="1"/>
</dbReference>
<sequence>MLVKKFGPPVDGSRHKSLQEESVHRWTDCLPIMAKRFGPPVDGLLDKVLQEESVHRWTDCLPIMAKRFRPPADGLLYKVLQEESVHRWTDCLPMLAKMFGPLVDGLRHTVLQEESVHRSVHRWTDFRDDPPLTTQRNLDSDHLLDVITEKTASTQLPYRGALWPEANFACNKFNTKIIQSELRSEAGGKSDECALVPQGRAVQWHPEVSTQLWVASEEDQAFSAGSPRSDLVPEGFRPGRFLRQRHELATTNQWNFDVAWCPRNPALIAGSSFEGYVTVYSTNGGAHAQVQTVNKIADLFPGVDSIEHEPLKRPAGACFGFGGKLDTFSGTSRTVIVNQVVTDRELIERSNRLEQVLAEGTRSDACVKKNLKDCWETSRLDCANYSDSGDI</sequence>
<evidence type="ECO:0000313" key="4">
    <source>
        <dbReference type="EMBL" id="EDS31630.1"/>
    </source>
</evidence>
<dbReference type="EMBL" id="DS232010">
    <property type="protein sequence ID" value="EDS31630.1"/>
    <property type="molecule type" value="Genomic_DNA"/>
</dbReference>
<proteinExistence type="predicted"/>
<reference evidence="5" key="2">
    <citation type="submission" date="2021-02" db="UniProtKB">
        <authorList>
            <consortium name="EnsemblMetazoa"/>
        </authorList>
    </citation>
    <scope>IDENTIFICATION</scope>
    <source>
        <strain evidence="5">JHB</strain>
    </source>
</reference>
<accession>B0WNH6</accession>
<evidence type="ECO:0000256" key="2">
    <source>
        <dbReference type="ARBA" id="ARBA00022574"/>
    </source>
</evidence>
<dbReference type="GO" id="GO:0070971">
    <property type="term" value="C:endoplasmic reticulum exit site"/>
    <property type="evidence" value="ECO:0007669"/>
    <property type="project" value="TreeGrafter"/>
</dbReference>
<dbReference type="GO" id="GO:0030127">
    <property type="term" value="C:COPII vesicle coat"/>
    <property type="evidence" value="ECO:0007669"/>
    <property type="project" value="TreeGrafter"/>
</dbReference>
<gene>
    <name evidence="5" type="primary">6040932</name>
    <name evidence="4" type="ORF">CpipJ_CPIJ008692</name>
</gene>
<dbReference type="EnsemblMetazoa" id="CPIJ008692-RA">
    <property type="protein sequence ID" value="CPIJ008692-PA"/>
    <property type="gene ID" value="CPIJ008692"/>
</dbReference>
<dbReference type="VEuPathDB" id="VectorBase:CQUJHB003873"/>
<dbReference type="Gene3D" id="2.130.10.10">
    <property type="entry name" value="YVTN repeat-like/Quinoprotein amine dehydrogenase"/>
    <property type="match status" value="1"/>
</dbReference>
<keyword evidence="6" id="KW-1185">Reference proteome</keyword>
<keyword evidence="3" id="KW-0677">Repeat</keyword>
<dbReference type="STRING" id="7176.B0WNH6"/>
<keyword evidence="2" id="KW-0853">WD repeat</keyword>
<dbReference type="Proteomes" id="UP000002320">
    <property type="component" value="Unassembled WGS sequence"/>
</dbReference>
<dbReference type="HOGENOM" id="CLU_600296_0_0_1"/>
<organism>
    <name type="scientific">Culex quinquefasciatus</name>
    <name type="common">Southern house mosquito</name>
    <name type="synonym">Culex pungens</name>
    <dbReference type="NCBI Taxonomy" id="7176"/>
    <lineage>
        <taxon>Eukaryota</taxon>
        <taxon>Metazoa</taxon>
        <taxon>Ecdysozoa</taxon>
        <taxon>Arthropoda</taxon>
        <taxon>Hexapoda</taxon>
        <taxon>Insecta</taxon>
        <taxon>Pterygota</taxon>
        <taxon>Neoptera</taxon>
        <taxon>Endopterygota</taxon>
        <taxon>Diptera</taxon>
        <taxon>Nematocera</taxon>
        <taxon>Culicoidea</taxon>
        <taxon>Culicidae</taxon>
        <taxon>Culicinae</taxon>
        <taxon>Culicini</taxon>
        <taxon>Culex</taxon>
        <taxon>Culex</taxon>
    </lineage>
</organism>
<dbReference type="VEuPathDB" id="VectorBase:CQUJHB009476"/>
<evidence type="ECO:0000256" key="3">
    <source>
        <dbReference type="ARBA" id="ARBA00022737"/>
    </source>
</evidence>
<dbReference type="AlphaFoldDB" id="B0WNH6"/>
<dbReference type="InterPro" id="IPR015943">
    <property type="entry name" value="WD40/YVTN_repeat-like_dom_sf"/>
</dbReference>